<keyword evidence="2" id="KW-0732">Signal</keyword>
<dbReference type="AlphaFoldDB" id="A0A7H0LJI3"/>
<sequence>MAIRSAIAAVALVAAGLALSGCRYDHPGYASDRPHHGHHGHHGDRDRDRN</sequence>
<dbReference type="PROSITE" id="PS51257">
    <property type="entry name" value="PROKAR_LIPOPROTEIN"/>
    <property type="match status" value="1"/>
</dbReference>
<evidence type="ECO:0000256" key="2">
    <source>
        <dbReference type="SAM" id="SignalP"/>
    </source>
</evidence>
<proteinExistence type="predicted"/>
<feature type="chain" id="PRO_5028936093" description="Lipoprotein" evidence="2">
    <location>
        <begin position="21"/>
        <end position="50"/>
    </location>
</feature>
<keyword evidence="4" id="KW-1185">Reference proteome</keyword>
<feature type="region of interest" description="Disordered" evidence="1">
    <location>
        <begin position="27"/>
        <end position="50"/>
    </location>
</feature>
<dbReference type="EMBL" id="CP061038">
    <property type="protein sequence ID" value="QNQ09836.1"/>
    <property type="molecule type" value="Genomic_DNA"/>
</dbReference>
<evidence type="ECO:0000256" key="1">
    <source>
        <dbReference type="SAM" id="MobiDB-lite"/>
    </source>
</evidence>
<evidence type="ECO:0000313" key="3">
    <source>
        <dbReference type="EMBL" id="QNQ09836.1"/>
    </source>
</evidence>
<dbReference type="Proteomes" id="UP000516148">
    <property type="component" value="Chromosome"/>
</dbReference>
<organism evidence="3 4">
    <name type="scientific">Sphingomonas alpina</name>
    <dbReference type="NCBI Taxonomy" id="653931"/>
    <lineage>
        <taxon>Bacteria</taxon>
        <taxon>Pseudomonadati</taxon>
        <taxon>Pseudomonadota</taxon>
        <taxon>Alphaproteobacteria</taxon>
        <taxon>Sphingomonadales</taxon>
        <taxon>Sphingomonadaceae</taxon>
        <taxon>Sphingomonas</taxon>
    </lineage>
</organism>
<gene>
    <name evidence="3" type="ORF">H3Z74_00820</name>
</gene>
<dbReference type="KEGG" id="spap:H3Z74_00820"/>
<evidence type="ECO:0000313" key="4">
    <source>
        <dbReference type="Proteomes" id="UP000516148"/>
    </source>
</evidence>
<dbReference type="RefSeq" id="WP_187762145.1">
    <property type="nucleotide sequence ID" value="NZ_CP061038.1"/>
</dbReference>
<protein>
    <recommendedName>
        <fullName evidence="5">Lipoprotein</fullName>
    </recommendedName>
</protein>
<name>A0A7H0LJI3_9SPHN</name>
<reference evidence="3 4" key="1">
    <citation type="submission" date="2020-09" db="EMBL/GenBank/DDBJ databases">
        <title>Sphingomonas sp., a new species isolated from pork steak.</title>
        <authorList>
            <person name="Heidler von Heilborn D."/>
        </authorList>
    </citation>
    <scope>NUCLEOTIDE SEQUENCE [LARGE SCALE GENOMIC DNA]</scope>
    <source>
        <strain evidence="4">S8-3T</strain>
    </source>
</reference>
<evidence type="ECO:0008006" key="5">
    <source>
        <dbReference type="Google" id="ProtNLM"/>
    </source>
</evidence>
<accession>A0A7H0LJI3</accession>
<feature type="signal peptide" evidence="2">
    <location>
        <begin position="1"/>
        <end position="20"/>
    </location>
</feature>